<dbReference type="PROSITE" id="PS50983">
    <property type="entry name" value="FE_B12_PBP"/>
    <property type="match status" value="1"/>
</dbReference>
<dbReference type="PANTHER" id="PTHR30535:SF34">
    <property type="entry name" value="MOLYBDATE-BINDING PROTEIN MOLA"/>
    <property type="match status" value="1"/>
</dbReference>
<name>C8WXZ4_ALIAD</name>
<dbReference type="EMBL" id="CP001727">
    <property type="protein sequence ID" value="ACV58956.1"/>
    <property type="molecule type" value="Genomic_DNA"/>
</dbReference>
<dbReference type="Proteomes" id="UP000001917">
    <property type="component" value="Chromosome"/>
</dbReference>
<evidence type="ECO:0000313" key="4">
    <source>
        <dbReference type="Proteomes" id="UP000001917"/>
    </source>
</evidence>
<feature type="domain" description="Fe/B12 periplasmic-binding" evidence="2">
    <location>
        <begin position="92"/>
        <end position="343"/>
    </location>
</feature>
<reference evidence="3 4" key="2">
    <citation type="journal article" date="2010" name="Stand. Genomic Sci.">
        <title>Complete genome sequence of Alicyclobacillus acidocaldarius type strain (104-IA).</title>
        <authorList>
            <person name="Mavromatis K."/>
            <person name="Sikorski J."/>
            <person name="Lapidus A."/>
            <person name="Glavina Del Rio T."/>
            <person name="Copeland A."/>
            <person name="Tice H."/>
            <person name="Cheng J.F."/>
            <person name="Lucas S."/>
            <person name="Chen F."/>
            <person name="Nolan M."/>
            <person name="Bruce D."/>
            <person name="Goodwin L."/>
            <person name="Pitluck S."/>
            <person name="Ivanova N."/>
            <person name="Ovchinnikova G."/>
            <person name="Pati A."/>
            <person name="Chen A."/>
            <person name="Palaniappan K."/>
            <person name="Land M."/>
            <person name="Hauser L."/>
            <person name="Chang Y.J."/>
            <person name="Jeffries C.D."/>
            <person name="Chain P."/>
            <person name="Meincke L."/>
            <person name="Sims D."/>
            <person name="Chertkov O."/>
            <person name="Han C."/>
            <person name="Brettin T."/>
            <person name="Detter J.C."/>
            <person name="Wahrenburg C."/>
            <person name="Rohde M."/>
            <person name="Pukall R."/>
            <person name="Goker M."/>
            <person name="Bristow J."/>
            <person name="Eisen J.A."/>
            <person name="Markowitz V."/>
            <person name="Hugenholtz P."/>
            <person name="Klenk H.P."/>
            <person name="Kyrpides N.C."/>
        </authorList>
    </citation>
    <scope>NUCLEOTIDE SEQUENCE [LARGE SCALE GENOMIC DNA]</scope>
    <source>
        <strain evidence="4">ATCC 27009 / DSM 446 / BCRC 14685 / JCM 5260 / KCTC 1825 / NBRC 15652 / NCIMB 11725 / NRRL B-14509 / 104-IA</strain>
    </source>
</reference>
<keyword evidence="4" id="KW-1185">Reference proteome</keyword>
<dbReference type="GO" id="GO:0071281">
    <property type="term" value="P:cellular response to iron ion"/>
    <property type="evidence" value="ECO:0007669"/>
    <property type="project" value="TreeGrafter"/>
</dbReference>
<accession>C8WXZ4</accession>
<gene>
    <name evidence="3" type="ordered locus">Aaci_1944</name>
</gene>
<dbReference type="InterPro" id="IPR002491">
    <property type="entry name" value="ABC_transptr_periplasmic_BD"/>
</dbReference>
<dbReference type="SMR" id="C8WXZ4"/>
<evidence type="ECO:0000313" key="3">
    <source>
        <dbReference type="EMBL" id="ACV58956.1"/>
    </source>
</evidence>
<protein>
    <submittedName>
        <fullName evidence="3">Periplasmic binding protein</fullName>
    </submittedName>
</protein>
<dbReference type="Pfam" id="PF01497">
    <property type="entry name" value="Peripla_BP_2"/>
    <property type="match status" value="1"/>
</dbReference>
<evidence type="ECO:0000256" key="1">
    <source>
        <dbReference type="ARBA" id="ARBA00008814"/>
    </source>
</evidence>
<dbReference type="KEGG" id="aac:Aaci_1944"/>
<dbReference type="Gene3D" id="3.40.50.1980">
    <property type="entry name" value="Nitrogenase molybdenum iron protein domain"/>
    <property type="match status" value="2"/>
</dbReference>
<dbReference type="AlphaFoldDB" id="C8WXZ4"/>
<dbReference type="HOGENOM" id="CLU_038034_2_4_9"/>
<evidence type="ECO:0000259" key="2">
    <source>
        <dbReference type="PROSITE" id="PS50983"/>
    </source>
</evidence>
<dbReference type="InterPro" id="IPR050902">
    <property type="entry name" value="ABC_Transporter_SBP"/>
</dbReference>
<sequence>MHARGHSVRHFFEWDRSTYRLGGPHVLKHGMFKGTALAAALALSAMVSGCGTPHATQNSLTSNSSAASAISYPMTVKDDMGNTVTLKHQPMRIVSGSEGTDEILVSLVPRSRIALVTTMASNPEYSNVVAQVKGIPAWSGDDPEQALAVHPDLVLEAGYVTKSVLDQLHQAGVPMYAFSLNDFNSIADIEKNILTVGRLVGEPAKANALVANMKQDITQIEGAVQGQPRPTVLDYGSYGYAAGRDTTVDDIIRDAGGVNVAHMLNGWQKITDEQIVKWNPDVIIDSSDDAAFLKKLASDPALQSVTAVREHHLYAINSADLSSVSQYVVRAVYDVAKVLHPTAHLKAPKVMA</sequence>
<comment type="similarity">
    <text evidence="1">Belongs to the bacterial solute-binding protein 8 family.</text>
</comment>
<dbReference type="SUPFAM" id="SSF53807">
    <property type="entry name" value="Helical backbone' metal receptor"/>
    <property type="match status" value="1"/>
</dbReference>
<proteinExistence type="inferred from homology"/>
<organism evidence="3 4">
    <name type="scientific">Alicyclobacillus acidocaldarius subsp. acidocaldarius (strain ATCC 27009 / DSM 446 / BCRC 14685 / JCM 5260 / KCTC 1825 / NBRC 15652 / NCIMB 11725 / NRRL B-14509 / 104-IA)</name>
    <name type="common">Bacillus acidocaldarius</name>
    <dbReference type="NCBI Taxonomy" id="521098"/>
    <lineage>
        <taxon>Bacteria</taxon>
        <taxon>Bacillati</taxon>
        <taxon>Bacillota</taxon>
        <taxon>Bacilli</taxon>
        <taxon>Bacillales</taxon>
        <taxon>Alicyclobacillaceae</taxon>
        <taxon>Alicyclobacillus</taxon>
    </lineage>
</organism>
<dbReference type="STRING" id="521098.Aaci_1944"/>
<dbReference type="eggNOG" id="COG0614">
    <property type="taxonomic scope" value="Bacteria"/>
</dbReference>
<dbReference type="PANTHER" id="PTHR30535">
    <property type="entry name" value="VITAMIN B12-BINDING PROTEIN"/>
    <property type="match status" value="1"/>
</dbReference>
<reference evidence="4" key="1">
    <citation type="submission" date="2009-09" db="EMBL/GenBank/DDBJ databases">
        <title>The complete chromosome of Alicyclobacillus acidocaldarius subsp. acidocaldarius DSM 446.</title>
        <authorList>
            <consortium name="US DOE Joint Genome Institute (JGI-PGF)"/>
            <person name="Lucas S."/>
            <person name="Copeland A."/>
            <person name="Lapidus A."/>
            <person name="Glavina del Rio T."/>
            <person name="Dalin E."/>
            <person name="Tice H."/>
            <person name="Bruce D."/>
            <person name="Goodwin L."/>
            <person name="Pitluck S."/>
            <person name="Kyrpides N."/>
            <person name="Mavromatis K."/>
            <person name="Ivanova N."/>
            <person name="Ovchinnikova G."/>
            <person name="Chertkov O."/>
            <person name="Sims D."/>
            <person name="Brettin T."/>
            <person name="Detter J.C."/>
            <person name="Han C."/>
            <person name="Larimer F."/>
            <person name="Land M."/>
            <person name="Hauser L."/>
            <person name="Markowitz V."/>
            <person name="Cheng J.-F."/>
            <person name="Hugenholtz P."/>
            <person name="Woyke T."/>
            <person name="Wu D."/>
            <person name="Pukall R."/>
            <person name="Klenk H.-P."/>
            <person name="Eisen J.A."/>
        </authorList>
    </citation>
    <scope>NUCLEOTIDE SEQUENCE [LARGE SCALE GENOMIC DNA]</scope>
    <source>
        <strain evidence="4">ATCC 27009 / DSM 446 / BCRC 14685 / JCM 5260 / KCTC 1825 / NBRC 15652 / NCIMB 11725 / NRRL B-14509 / 104-IA</strain>
    </source>
</reference>